<accession>A0AAD9RX94</accession>
<dbReference type="EMBL" id="JAIFRP010000006">
    <property type="protein sequence ID" value="KAK2587640.1"/>
    <property type="molecule type" value="Genomic_DNA"/>
</dbReference>
<gene>
    <name evidence="1" type="ORF">KPH14_003763</name>
</gene>
<name>A0AAD9RX94_9HYME</name>
<evidence type="ECO:0000313" key="1">
    <source>
        <dbReference type="EMBL" id="KAK2587640.1"/>
    </source>
</evidence>
<proteinExistence type="predicted"/>
<reference evidence="1" key="1">
    <citation type="submission" date="2021-08" db="EMBL/GenBank/DDBJ databases">
        <authorList>
            <person name="Misof B."/>
            <person name="Oliver O."/>
            <person name="Podsiadlowski L."/>
            <person name="Donath A."/>
            <person name="Peters R."/>
            <person name="Mayer C."/>
            <person name="Rust J."/>
            <person name="Gunkel S."/>
            <person name="Lesny P."/>
            <person name="Martin S."/>
            <person name="Oeyen J.P."/>
            <person name="Petersen M."/>
            <person name="Panagiotis P."/>
            <person name="Wilbrandt J."/>
            <person name="Tanja T."/>
        </authorList>
    </citation>
    <scope>NUCLEOTIDE SEQUENCE</scope>
    <source>
        <strain evidence="1">GBR_01_08_01A</strain>
        <tissue evidence="1">Thorax + abdomen</tissue>
    </source>
</reference>
<keyword evidence="2" id="KW-1185">Reference proteome</keyword>
<evidence type="ECO:0000313" key="2">
    <source>
        <dbReference type="Proteomes" id="UP001258017"/>
    </source>
</evidence>
<dbReference type="Proteomes" id="UP001258017">
    <property type="component" value="Unassembled WGS sequence"/>
</dbReference>
<reference evidence="1" key="2">
    <citation type="journal article" date="2023" name="Commun. Biol.">
        <title>Intrasexual cuticular hydrocarbon dimorphism in a wasp sheds light on hydrocarbon biosynthesis genes in Hymenoptera.</title>
        <authorList>
            <person name="Moris V.C."/>
            <person name="Podsiadlowski L."/>
            <person name="Martin S."/>
            <person name="Oeyen J.P."/>
            <person name="Donath A."/>
            <person name="Petersen M."/>
            <person name="Wilbrandt J."/>
            <person name="Misof B."/>
            <person name="Liedtke D."/>
            <person name="Thamm M."/>
            <person name="Scheiner R."/>
            <person name="Schmitt T."/>
            <person name="Niehuis O."/>
        </authorList>
    </citation>
    <scope>NUCLEOTIDE SEQUENCE</scope>
    <source>
        <strain evidence="1">GBR_01_08_01A</strain>
    </source>
</reference>
<comment type="caution">
    <text evidence="1">The sequence shown here is derived from an EMBL/GenBank/DDBJ whole genome shotgun (WGS) entry which is preliminary data.</text>
</comment>
<organism evidence="1 2">
    <name type="scientific">Odynerus spinipes</name>
    <dbReference type="NCBI Taxonomy" id="1348599"/>
    <lineage>
        <taxon>Eukaryota</taxon>
        <taxon>Metazoa</taxon>
        <taxon>Ecdysozoa</taxon>
        <taxon>Arthropoda</taxon>
        <taxon>Hexapoda</taxon>
        <taxon>Insecta</taxon>
        <taxon>Pterygota</taxon>
        <taxon>Neoptera</taxon>
        <taxon>Endopterygota</taxon>
        <taxon>Hymenoptera</taxon>
        <taxon>Apocrita</taxon>
        <taxon>Aculeata</taxon>
        <taxon>Vespoidea</taxon>
        <taxon>Vespidae</taxon>
        <taxon>Eumeninae</taxon>
        <taxon>Odynerus</taxon>
    </lineage>
</organism>
<sequence length="138" mass="15752">MNKAKLCDRASHPSRQENLQKFAGPANARGYGPPMRTGYCRVCRSSRYYPEPRCFGVKGHETRLRGGSREEQDRQVAVKDTTKGFDLSLPPLTQYRYISNILPGRQGVWDLDGGLLLAYRSYYEAVLVQNVRRFVFSS</sequence>
<protein>
    <submittedName>
        <fullName evidence="1">Uncharacterized protein</fullName>
    </submittedName>
</protein>
<dbReference type="AlphaFoldDB" id="A0AAD9RX94"/>